<feature type="compositionally biased region" description="Polar residues" evidence="1">
    <location>
        <begin position="94"/>
        <end position="108"/>
    </location>
</feature>
<evidence type="ECO:0000313" key="3">
    <source>
        <dbReference type="Proteomes" id="UP000233551"/>
    </source>
</evidence>
<evidence type="ECO:0000313" key="2">
    <source>
        <dbReference type="EMBL" id="PKI35888.1"/>
    </source>
</evidence>
<dbReference type="AlphaFoldDB" id="A0A2I0HW24"/>
<dbReference type="PANTHER" id="PTHR34222">
    <property type="entry name" value="GAG_PRE-INTEGRS DOMAIN-CONTAINING PROTEIN"/>
    <property type="match status" value="1"/>
</dbReference>
<reference evidence="2 3" key="1">
    <citation type="submission" date="2017-11" db="EMBL/GenBank/DDBJ databases">
        <title>De-novo sequencing of pomegranate (Punica granatum L.) genome.</title>
        <authorList>
            <person name="Akparov Z."/>
            <person name="Amiraslanov A."/>
            <person name="Hajiyeva S."/>
            <person name="Abbasov M."/>
            <person name="Kaur K."/>
            <person name="Hamwieh A."/>
            <person name="Solovyev V."/>
            <person name="Salamov A."/>
            <person name="Braich B."/>
            <person name="Kosarev P."/>
            <person name="Mahmoud A."/>
            <person name="Hajiyev E."/>
            <person name="Babayeva S."/>
            <person name="Izzatullayeva V."/>
            <person name="Mammadov A."/>
            <person name="Mammadov A."/>
            <person name="Sharifova S."/>
            <person name="Ojaghi J."/>
            <person name="Eynullazada K."/>
            <person name="Bayramov B."/>
            <person name="Abdulazimova A."/>
            <person name="Shahmuradov I."/>
        </authorList>
    </citation>
    <scope>NUCLEOTIDE SEQUENCE [LARGE SCALE GENOMIC DNA]</scope>
    <source>
        <strain evidence="3">cv. AG2017</strain>
        <tissue evidence="2">Leaf</tissue>
    </source>
</reference>
<accession>A0A2I0HW24</accession>
<proteinExistence type="predicted"/>
<dbReference type="PANTHER" id="PTHR34222:SF33">
    <property type="entry name" value="RETROTRANSPOSON GAG DOMAIN-CONTAINING PROTEIN"/>
    <property type="match status" value="1"/>
</dbReference>
<evidence type="ECO:0000256" key="1">
    <source>
        <dbReference type="SAM" id="MobiDB-lite"/>
    </source>
</evidence>
<dbReference type="EMBL" id="PGOL01005148">
    <property type="protein sequence ID" value="PKI35888.1"/>
    <property type="molecule type" value="Genomic_DNA"/>
</dbReference>
<comment type="caution">
    <text evidence="2">The sequence shown here is derived from an EMBL/GenBank/DDBJ whole genome shotgun (WGS) entry which is preliminary data.</text>
</comment>
<feature type="region of interest" description="Disordered" evidence="1">
    <location>
        <begin position="90"/>
        <end position="142"/>
    </location>
</feature>
<gene>
    <name evidence="2" type="ORF">CRG98_043712</name>
</gene>
<organism evidence="2 3">
    <name type="scientific">Punica granatum</name>
    <name type="common">Pomegranate</name>
    <dbReference type="NCBI Taxonomy" id="22663"/>
    <lineage>
        <taxon>Eukaryota</taxon>
        <taxon>Viridiplantae</taxon>
        <taxon>Streptophyta</taxon>
        <taxon>Embryophyta</taxon>
        <taxon>Tracheophyta</taxon>
        <taxon>Spermatophyta</taxon>
        <taxon>Magnoliopsida</taxon>
        <taxon>eudicotyledons</taxon>
        <taxon>Gunneridae</taxon>
        <taxon>Pentapetalae</taxon>
        <taxon>rosids</taxon>
        <taxon>malvids</taxon>
        <taxon>Myrtales</taxon>
        <taxon>Lythraceae</taxon>
        <taxon>Punica</taxon>
    </lineage>
</organism>
<sequence length="142" mass="15883">MKMLWDELEYYLENPGCSCGANSRIMAQREAEKAFQFLMGLTSEFYTVRSNILSVDPMPTVNKIYQMVAHEERQKIVARSHSAPEVAFLAKGGRSSSTTDLGKQQHFGSCQPHESDQAYRQNQQPLGPDLNKQAAGGRQADV</sequence>
<dbReference type="Proteomes" id="UP000233551">
    <property type="component" value="Unassembled WGS sequence"/>
</dbReference>
<protein>
    <submittedName>
        <fullName evidence="2">Uncharacterized protein</fullName>
    </submittedName>
</protein>
<name>A0A2I0HW24_PUNGR</name>
<keyword evidence="3" id="KW-1185">Reference proteome</keyword>